<keyword evidence="1" id="KW-0812">Transmembrane</keyword>
<comment type="caution">
    <text evidence="2">The sequence shown here is derived from an EMBL/GenBank/DDBJ whole genome shotgun (WGS) entry which is preliminary data.</text>
</comment>
<reference evidence="2 3" key="1">
    <citation type="submission" date="2024-01" db="EMBL/GenBank/DDBJ databases">
        <title>The genomes of 5 underutilized Papilionoideae crops provide insights into root nodulation and disease resistanc.</title>
        <authorList>
            <person name="Jiang F."/>
        </authorList>
    </citation>
    <scope>NUCLEOTIDE SEQUENCE [LARGE SCALE GENOMIC DNA]</scope>
    <source>
        <strain evidence="2">LVBAO_FW01</strain>
        <tissue evidence="2">Leaves</tissue>
    </source>
</reference>
<gene>
    <name evidence="2" type="ORF">VNO77_21856</name>
</gene>
<accession>A0AAN9L1H4</accession>
<proteinExistence type="predicted"/>
<dbReference type="EMBL" id="JAYMYQ010000005">
    <property type="protein sequence ID" value="KAK7327765.1"/>
    <property type="molecule type" value="Genomic_DNA"/>
</dbReference>
<dbReference type="AlphaFoldDB" id="A0AAN9L1H4"/>
<name>A0AAN9L1H4_CANGL</name>
<keyword evidence="1" id="KW-1133">Transmembrane helix</keyword>
<keyword evidence="3" id="KW-1185">Reference proteome</keyword>
<organism evidence="2 3">
    <name type="scientific">Canavalia gladiata</name>
    <name type="common">Sword bean</name>
    <name type="synonym">Dolichos gladiatus</name>
    <dbReference type="NCBI Taxonomy" id="3824"/>
    <lineage>
        <taxon>Eukaryota</taxon>
        <taxon>Viridiplantae</taxon>
        <taxon>Streptophyta</taxon>
        <taxon>Embryophyta</taxon>
        <taxon>Tracheophyta</taxon>
        <taxon>Spermatophyta</taxon>
        <taxon>Magnoliopsida</taxon>
        <taxon>eudicotyledons</taxon>
        <taxon>Gunneridae</taxon>
        <taxon>Pentapetalae</taxon>
        <taxon>rosids</taxon>
        <taxon>fabids</taxon>
        <taxon>Fabales</taxon>
        <taxon>Fabaceae</taxon>
        <taxon>Papilionoideae</taxon>
        <taxon>50 kb inversion clade</taxon>
        <taxon>NPAAA clade</taxon>
        <taxon>indigoferoid/millettioid clade</taxon>
        <taxon>Phaseoleae</taxon>
        <taxon>Canavalia</taxon>
    </lineage>
</organism>
<evidence type="ECO:0000313" key="3">
    <source>
        <dbReference type="Proteomes" id="UP001367508"/>
    </source>
</evidence>
<sequence>MTRLQLHGNKVSFFGPVFGFPSCRSSPYIFTNLFIFLFSNGIFHMISNNVWQYMLGLIIDVITLDCRT</sequence>
<evidence type="ECO:0000256" key="1">
    <source>
        <dbReference type="SAM" id="Phobius"/>
    </source>
</evidence>
<feature type="transmembrane region" description="Helical" evidence="1">
    <location>
        <begin position="28"/>
        <end position="46"/>
    </location>
</feature>
<evidence type="ECO:0000313" key="2">
    <source>
        <dbReference type="EMBL" id="KAK7327765.1"/>
    </source>
</evidence>
<keyword evidence="1" id="KW-0472">Membrane</keyword>
<dbReference type="Proteomes" id="UP001367508">
    <property type="component" value="Unassembled WGS sequence"/>
</dbReference>
<protein>
    <submittedName>
        <fullName evidence="2">Uncharacterized protein</fullName>
    </submittedName>
</protein>